<dbReference type="Proteomes" id="UP000183190">
    <property type="component" value="Unassembled WGS sequence"/>
</dbReference>
<reference evidence="3 4" key="1">
    <citation type="submission" date="2016-10" db="EMBL/GenBank/DDBJ databases">
        <authorList>
            <person name="de Groot N.N."/>
        </authorList>
    </citation>
    <scope>NUCLEOTIDE SEQUENCE [LARGE SCALE GENOMIC DNA]</scope>
    <source>
        <strain evidence="3 4">YAD2003</strain>
    </source>
</reference>
<feature type="region of interest" description="Disordered" evidence="1">
    <location>
        <begin position="155"/>
        <end position="174"/>
    </location>
</feature>
<dbReference type="OrthoDB" id="1816644at2"/>
<keyword evidence="2" id="KW-0812">Transmembrane</keyword>
<dbReference type="AlphaFoldDB" id="A0A1H6J8Y0"/>
<name>A0A1H6J8Y0_RUMFL</name>
<keyword evidence="2" id="KW-0472">Membrane</keyword>
<evidence type="ECO:0000313" key="3">
    <source>
        <dbReference type="EMBL" id="SEH56066.1"/>
    </source>
</evidence>
<dbReference type="EMBL" id="FNWV01000004">
    <property type="protein sequence ID" value="SEH56066.1"/>
    <property type="molecule type" value="Genomic_DNA"/>
</dbReference>
<evidence type="ECO:0000313" key="4">
    <source>
        <dbReference type="Proteomes" id="UP000183190"/>
    </source>
</evidence>
<gene>
    <name evidence="3" type="ORF">SAMN02910265_01449</name>
</gene>
<feature type="transmembrane region" description="Helical" evidence="2">
    <location>
        <begin position="81"/>
        <end position="102"/>
    </location>
</feature>
<organism evidence="3 4">
    <name type="scientific">Ruminococcus flavefaciens</name>
    <dbReference type="NCBI Taxonomy" id="1265"/>
    <lineage>
        <taxon>Bacteria</taxon>
        <taxon>Bacillati</taxon>
        <taxon>Bacillota</taxon>
        <taxon>Clostridia</taxon>
        <taxon>Eubacteriales</taxon>
        <taxon>Oscillospiraceae</taxon>
        <taxon>Ruminococcus</taxon>
    </lineage>
</organism>
<evidence type="ECO:0000256" key="1">
    <source>
        <dbReference type="SAM" id="MobiDB-lite"/>
    </source>
</evidence>
<protein>
    <submittedName>
        <fullName evidence="3">Uncharacterized protein</fullName>
    </submittedName>
</protein>
<accession>A0A1H6J8Y0</accession>
<dbReference type="RefSeq" id="WP_074715869.1">
    <property type="nucleotide sequence ID" value="NZ_FNWV01000004.1"/>
</dbReference>
<sequence>MKEKNIFDILGNAEDDSMERLSNKCPEITEEQLNKILSLSEKKYKVKKKEILKDRTEKDNNITMTENDVVEGVERVRRPAWLAPLCSAASLILVAGVVLGSMTMFRKDKNGKIDTGVIEPAVTATTTQVSGTTHISTDKNGSTITTTVTTASLSKTTGKADGTGESGSGASGGAASVNEEIKALAGQWKYQESQYNFVPGSITEKGTVVINEDGTYSYSGTNETGTVKIGVEKMGGSSHKTVSFYNGSSYSFGGYYQNNEWISIGNGGISRLVRGSKADTSKDAEYISYQNTAHDLIEKYYDTFYQIMFRFPQYRNMNETITFNLKDPNLEAGVRDVTYARITGKGLELNSKADVENYARRTYSDSLAAKELEYLNDDYVAVSDTYKNGDHIDETGVALEDLLSFKNFIFYKGNMYVNTSSPQAGWMGYTAADKPIIIKDITSTSFRAYAPGVMGENNDRCEVVDCVIDPSSGEWRVNSFVDNGYAVYGENLSDYNS</sequence>
<evidence type="ECO:0000256" key="2">
    <source>
        <dbReference type="SAM" id="Phobius"/>
    </source>
</evidence>
<proteinExistence type="predicted"/>
<keyword evidence="2" id="KW-1133">Transmembrane helix</keyword>